<comment type="subcellular location">
    <subcellularLocation>
        <location evidence="1">Cell membrane</location>
        <topology evidence="1">Multi-pass membrane protein</topology>
    </subcellularLocation>
</comment>
<dbReference type="InterPro" id="IPR020846">
    <property type="entry name" value="MFS_dom"/>
</dbReference>
<keyword evidence="12" id="KW-1185">Reference proteome</keyword>
<feature type="transmembrane region" description="Helical" evidence="9">
    <location>
        <begin position="148"/>
        <end position="169"/>
    </location>
</feature>
<dbReference type="InterPro" id="IPR011701">
    <property type="entry name" value="MFS"/>
</dbReference>
<dbReference type="PANTHER" id="PTHR42718:SF48">
    <property type="entry name" value="CONSERVED TWO-DOMAIN MEMBRANE PROTEIN-RELATED"/>
    <property type="match status" value="1"/>
</dbReference>
<dbReference type="PANTHER" id="PTHR42718">
    <property type="entry name" value="MAJOR FACILITATOR SUPERFAMILY MULTIDRUG TRANSPORTER MFSC"/>
    <property type="match status" value="1"/>
</dbReference>
<keyword evidence="7" id="KW-0046">Antibiotic resistance</keyword>
<dbReference type="GO" id="GO:0005886">
    <property type="term" value="C:plasma membrane"/>
    <property type="evidence" value="ECO:0007669"/>
    <property type="project" value="UniProtKB-SubCell"/>
</dbReference>
<dbReference type="CDD" id="cd17321">
    <property type="entry name" value="MFS_MMR_MDR_like"/>
    <property type="match status" value="1"/>
</dbReference>
<feature type="domain" description="Major facilitator superfamily (MFS) profile" evidence="10">
    <location>
        <begin position="22"/>
        <end position="464"/>
    </location>
</feature>
<evidence type="ECO:0000256" key="4">
    <source>
        <dbReference type="ARBA" id="ARBA00022692"/>
    </source>
</evidence>
<feature type="region of interest" description="Disordered" evidence="8">
    <location>
        <begin position="464"/>
        <end position="485"/>
    </location>
</feature>
<feature type="transmembrane region" description="Helical" evidence="9">
    <location>
        <begin position="441"/>
        <end position="459"/>
    </location>
</feature>
<keyword evidence="3" id="KW-1003">Cell membrane</keyword>
<accession>A0A4Q1R8G7</accession>
<dbReference type="Gene3D" id="1.20.1720.10">
    <property type="entry name" value="Multidrug resistance protein D"/>
    <property type="match status" value="1"/>
</dbReference>
<evidence type="ECO:0000256" key="3">
    <source>
        <dbReference type="ARBA" id="ARBA00022475"/>
    </source>
</evidence>
<feature type="transmembrane region" description="Helical" evidence="9">
    <location>
        <begin position="306"/>
        <end position="329"/>
    </location>
</feature>
<feature type="transmembrane region" description="Helical" evidence="9">
    <location>
        <begin position="277"/>
        <end position="300"/>
    </location>
</feature>
<dbReference type="Pfam" id="PF07690">
    <property type="entry name" value="MFS_1"/>
    <property type="match status" value="1"/>
</dbReference>
<feature type="transmembrane region" description="Helical" evidence="9">
    <location>
        <begin position="233"/>
        <end position="256"/>
    </location>
</feature>
<evidence type="ECO:0000256" key="1">
    <source>
        <dbReference type="ARBA" id="ARBA00004651"/>
    </source>
</evidence>
<feature type="transmembrane region" description="Helical" evidence="9">
    <location>
        <begin position="21"/>
        <end position="44"/>
    </location>
</feature>
<feature type="transmembrane region" description="Helical" evidence="9">
    <location>
        <begin position="112"/>
        <end position="136"/>
    </location>
</feature>
<reference evidence="11 12" key="1">
    <citation type="submission" date="2019-01" db="EMBL/GenBank/DDBJ databases">
        <title>Draft genome sequences of the type strain Streptomyces sioyaensis DSM 40032 and its novel strain, TM32, a thermotolerant antibiotics-producing actinobacterium.</title>
        <authorList>
            <person name="Nakaew N."/>
            <person name="Lumyong S."/>
            <person name="Sloan W.T."/>
            <person name="Sungthong R."/>
        </authorList>
    </citation>
    <scope>NUCLEOTIDE SEQUENCE [LARGE SCALE GENOMIC DNA]</scope>
    <source>
        <strain evidence="11 12">DSM 40032</strain>
    </source>
</reference>
<organism evidence="11 12">
    <name type="scientific">Streptomyces sioyaensis</name>
    <dbReference type="NCBI Taxonomy" id="67364"/>
    <lineage>
        <taxon>Bacteria</taxon>
        <taxon>Bacillati</taxon>
        <taxon>Actinomycetota</taxon>
        <taxon>Actinomycetes</taxon>
        <taxon>Kitasatosporales</taxon>
        <taxon>Streptomycetaceae</taxon>
        <taxon>Streptomyces</taxon>
    </lineage>
</organism>
<dbReference type="GO" id="GO:0046677">
    <property type="term" value="P:response to antibiotic"/>
    <property type="evidence" value="ECO:0007669"/>
    <property type="project" value="UniProtKB-KW"/>
</dbReference>
<feature type="transmembrane region" description="Helical" evidence="9">
    <location>
        <begin position="56"/>
        <end position="77"/>
    </location>
</feature>
<keyword evidence="2" id="KW-0813">Transport</keyword>
<sequence>MTASPAPAPEPDRPPYARPGLTLLVACGAAFIAFLGVSVVYIAFPELPKSFPGSSLSSLSWVVSGYTVVFAAALAPVGKMADVIGLRTLFLLSVTGFTAASLLCALAPTAELLIACCALQGLFAAGMIPSSLGLLLASRPPQQRPKAIGLWGASSSAAAAVGPPLGGFLVHSFDWTGVFLVNVPLGAALLLTAWRVLPKLRTERGGLPDLIGMLALMLGVGGLVAGLTKGSTWGWGSPAFVATTLGGALLLALAVLRSRRHRVPALELTLLHTRKFAVANATFVLFGAAMYCWLIAAPLFTTEIWHYSPLAAGLALTPGAVLSVAASVLAGRMPRKHQRTVVVAGALMVAVQCGIWAVALRSQPDYLLVWLPANLIGGVGIGAVMTTLSSAAAGALPPQRFAAGAGLAMTSRQVGAALGTGAFAALTAALGGPQLGSFRQVFLVCTVLSALAGAVALWLTDPAARPTADPSAPPRPLSEVRGESR</sequence>
<dbReference type="Proteomes" id="UP000289482">
    <property type="component" value="Unassembled WGS sequence"/>
</dbReference>
<dbReference type="GO" id="GO:0022857">
    <property type="term" value="F:transmembrane transporter activity"/>
    <property type="evidence" value="ECO:0007669"/>
    <property type="project" value="InterPro"/>
</dbReference>
<gene>
    <name evidence="11" type="ORF">EST54_05425</name>
</gene>
<name>A0A4Q1R8G7_9ACTN</name>
<dbReference type="GeneID" id="95777445"/>
<evidence type="ECO:0000256" key="9">
    <source>
        <dbReference type="SAM" id="Phobius"/>
    </source>
</evidence>
<evidence type="ECO:0000259" key="10">
    <source>
        <dbReference type="PROSITE" id="PS50850"/>
    </source>
</evidence>
<dbReference type="NCBIfam" id="TIGR00711">
    <property type="entry name" value="efflux_EmrB"/>
    <property type="match status" value="1"/>
</dbReference>
<dbReference type="EMBL" id="SDIF01000009">
    <property type="protein sequence ID" value="RXS69660.1"/>
    <property type="molecule type" value="Genomic_DNA"/>
</dbReference>
<feature type="transmembrane region" description="Helical" evidence="9">
    <location>
        <begin position="341"/>
        <end position="359"/>
    </location>
</feature>
<evidence type="ECO:0000256" key="5">
    <source>
        <dbReference type="ARBA" id="ARBA00022989"/>
    </source>
</evidence>
<feature type="transmembrane region" description="Helical" evidence="9">
    <location>
        <begin position="89"/>
        <end position="106"/>
    </location>
</feature>
<feature type="transmembrane region" description="Helical" evidence="9">
    <location>
        <begin position="414"/>
        <end position="435"/>
    </location>
</feature>
<evidence type="ECO:0000313" key="11">
    <source>
        <dbReference type="EMBL" id="RXS69660.1"/>
    </source>
</evidence>
<dbReference type="RefSeq" id="WP_129245569.1">
    <property type="nucleotide sequence ID" value="NZ_JABZEL010000008.1"/>
</dbReference>
<evidence type="ECO:0000256" key="2">
    <source>
        <dbReference type="ARBA" id="ARBA00022448"/>
    </source>
</evidence>
<feature type="transmembrane region" description="Helical" evidence="9">
    <location>
        <begin position="175"/>
        <end position="197"/>
    </location>
</feature>
<dbReference type="Gene3D" id="1.20.1250.20">
    <property type="entry name" value="MFS general substrate transporter like domains"/>
    <property type="match status" value="1"/>
</dbReference>
<evidence type="ECO:0000256" key="8">
    <source>
        <dbReference type="SAM" id="MobiDB-lite"/>
    </source>
</evidence>
<dbReference type="InterPro" id="IPR004638">
    <property type="entry name" value="EmrB-like"/>
</dbReference>
<dbReference type="AlphaFoldDB" id="A0A4Q1R8G7"/>
<keyword evidence="6 9" id="KW-0472">Membrane</keyword>
<dbReference type="PROSITE" id="PS50850">
    <property type="entry name" value="MFS"/>
    <property type="match status" value="1"/>
</dbReference>
<dbReference type="SUPFAM" id="SSF103473">
    <property type="entry name" value="MFS general substrate transporter"/>
    <property type="match status" value="2"/>
</dbReference>
<feature type="transmembrane region" description="Helical" evidence="9">
    <location>
        <begin position="371"/>
        <end position="393"/>
    </location>
</feature>
<evidence type="ECO:0000256" key="6">
    <source>
        <dbReference type="ARBA" id="ARBA00023136"/>
    </source>
</evidence>
<protein>
    <submittedName>
        <fullName evidence="11">DHA2 family efflux MFS transporter permease subunit</fullName>
    </submittedName>
</protein>
<keyword evidence="4 9" id="KW-0812">Transmembrane</keyword>
<comment type="caution">
    <text evidence="11">The sequence shown here is derived from an EMBL/GenBank/DDBJ whole genome shotgun (WGS) entry which is preliminary data.</text>
</comment>
<keyword evidence="5 9" id="KW-1133">Transmembrane helix</keyword>
<evidence type="ECO:0000313" key="12">
    <source>
        <dbReference type="Proteomes" id="UP000289482"/>
    </source>
</evidence>
<feature type="transmembrane region" description="Helical" evidence="9">
    <location>
        <begin position="209"/>
        <end position="227"/>
    </location>
</feature>
<evidence type="ECO:0000256" key="7">
    <source>
        <dbReference type="ARBA" id="ARBA00023251"/>
    </source>
</evidence>
<dbReference type="InterPro" id="IPR036259">
    <property type="entry name" value="MFS_trans_sf"/>
</dbReference>
<proteinExistence type="predicted"/>